<dbReference type="Proteomes" id="UP000779507">
    <property type="component" value="Unassembled WGS sequence"/>
</dbReference>
<evidence type="ECO:0000313" key="2">
    <source>
        <dbReference type="Proteomes" id="UP000779507"/>
    </source>
</evidence>
<sequence>MTTAEFWNQQQFSYLVTHSFNRGPKLAALHEAAAAIEQAKQELQQARFMQRASLLQKLRSLEEEFSGNVPLKTLSDEKSVIGDAAEKIAVIERESAVAQQLSEALQTPNSEEFASGCVPIYRDALAFYDDHDKLLRVLNICFQCLFMQTDDGVMVEASVETYYKLRELLLQLGHPIETAGEQE</sequence>
<gene>
    <name evidence="1" type="ORF">HNP98_004096</name>
</gene>
<comment type="caution">
    <text evidence="1">The sequence shown here is derived from an EMBL/GenBank/DDBJ whole genome shotgun (WGS) entry which is preliminary data.</text>
</comment>
<name>A0ABX2FVM0_9BACT</name>
<accession>A0ABX2FVM0</accession>
<reference evidence="1 2" key="1">
    <citation type="submission" date="2020-05" db="EMBL/GenBank/DDBJ databases">
        <title>Genomic Encyclopedia of Type Strains, Phase IV (KMG-V): Genome sequencing to study the core and pangenomes of soil and plant-associated prokaryotes.</title>
        <authorList>
            <person name="Whitman W."/>
        </authorList>
    </citation>
    <scope>NUCLEOTIDE SEQUENCE [LARGE SCALE GENOMIC DNA]</scope>
    <source>
        <strain evidence="1 2">9A</strain>
    </source>
</reference>
<evidence type="ECO:0000313" key="1">
    <source>
        <dbReference type="EMBL" id="NRT21250.1"/>
    </source>
</evidence>
<protein>
    <submittedName>
        <fullName evidence="1">Uncharacterized protein</fullName>
    </submittedName>
</protein>
<dbReference type="RefSeq" id="WP_173811997.1">
    <property type="nucleotide sequence ID" value="NZ_JABSNP010000028.1"/>
</dbReference>
<organism evidence="1 2">
    <name type="scientific">Hymenobacter caeli</name>
    <dbReference type="NCBI Taxonomy" id="2735894"/>
    <lineage>
        <taxon>Bacteria</taxon>
        <taxon>Pseudomonadati</taxon>
        <taxon>Bacteroidota</taxon>
        <taxon>Cytophagia</taxon>
        <taxon>Cytophagales</taxon>
        <taxon>Hymenobacteraceae</taxon>
        <taxon>Hymenobacter</taxon>
    </lineage>
</organism>
<keyword evidence="2" id="KW-1185">Reference proteome</keyword>
<proteinExistence type="predicted"/>
<dbReference type="EMBL" id="JABSNP010000028">
    <property type="protein sequence ID" value="NRT21250.1"/>
    <property type="molecule type" value="Genomic_DNA"/>
</dbReference>